<gene>
    <name evidence="1" type="ORF">LCGC14_2469740</name>
</gene>
<evidence type="ECO:0008006" key="2">
    <source>
        <dbReference type="Google" id="ProtNLM"/>
    </source>
</evidence>
<comment type="caution">
    <text evidence="1">The sequence shown here is derived from an EMBL/GenBank/DDBJ whole genome shotgun (WGS) entry which is preliminary data.</text>
</comment>
<evidence type="ECO:0000313" key="1">
    <source>
        <dbReference type="EMBL" id="KKL19012.1"/>
    </source>
</evidence>
<protein>
    <recommendedName>
        <fullName evidence="2">DUF2971 domain-containing protein</fullName>
    </recommendedName>
</protein>
<dbReference type="InterPro" id="IPR021352">
    <property type="entry name" value="DUF2971"/>
</dbReference>
<dbReference type="EMBL" id="LAZR01038643">
    <property type="protein sequence ID" value="KKL19012.1"/>
    <property type="molecule type" value="Genomic_DNA"/>
</dbReference>
<name>A0A0F9BYH8_9ZZZZ</name>
<dbReference type="AlphaFoldDB" id="A0A0F9BYH8"/>
<proteinExistence type="predicted"/>
<feature type="non-terminal residue" evidence="1">
    <location>
        <position position="1"/>
    </location>
</feature>
<accession>A0A0F9BYH8</accession>
<dbReference type="Pfam" id="PF11185">
    <property type="entry name" value="DUF2971"/>
    <property type="match status" value="1"/>
</dbReference>
<sequence length="397" mass="45594">MSGKSPRPRALGLVIQHAKSVFTHSGPKADHPYQADGSKQRAFISLGRRMRFIPVIASQIQTDNVGTEIRMDRDWVRELIENFSSATIGDMNIPKLINDRQLHTPSRLFKIRTCSDFALKNLAEKTLYLSVANEFNDPYDTAFWADYRKIAAWEKLDELGFSKDQVVEVLESKDLISAVRALTSAQEPPIPNVDQWLHEVEILAQNFHAGELPWLIDQFKSSYKICSLSERVDSVLMWSHYGYNHTGFAMEYDFTGLHRNHLSTLTLWPVAYTDQLLDITHILKTQRRDKDFNALYGIVASLCKAIDWQYEREWRWVVPDGSEVKGFDLDAPLKAVHLGARISDPDALRIMKICSKIDIPVYRVRLSPHEYRMISEPHIPVIEGEAETQSFSKRCMD</sequence>
<organism evidence="1">
    <name type="scientific">marine sediment metagenome</name>
    <dbReference type="NCBI Taxonomy" id="412755"/>
    <lineage>
        <taxon>unclassified sequences</taxon>
        <taxon>metagenomes</taxon>
        <taxon>ecological metagenomes</taxon>
    </lineage>
</organism>
<reference evidence="1" key="1">
    <citation type="journal article" date="2015" name="Nature">
        <title>Complex archaea that bridge the gap between prokaryotes and eukaryotes.</title>
        <authorList>
            <person name="Spang A."/>
            <person name="Saw J.H."/>
            <person name="Jorgensen S.L."/>
            <person name="Zaremba-Niedzwiedzka K."/>
            <person name="Martijn J."/>
            <person name="Lind A.E."/>
            <person name="van Eijk R."/>
            <person name="Schleper C."/>
            <person name="Guy L."/>
            <person name="Ettema T.J."/>
        </authorList>
    </citation>
    <scope>NUCLEOTIDE SEQUENCE</scope>
</reference>